<dbReference type="OrthoDB" id="2382881at2759"/>
<dbReference type="GO" id="GO:0001650">
    <property type="term" value="C:fibrillar center"/>
    <property type="evidence" value="ECO:0007669"/>
    <property type="project" value="TreeGrafter"/>
</dbReference>
<proteinExistence type="predicted"/>
<dbReference type="RefSeq" id="XP_022772504.1">
    <property type="nucleotide sequence ID" value="XM_022916769.1"/>
</dbReference>
<protein>
    <submittedName>
        <fullName evidence="2">Uncharacterized protein LOC111315204</fullName>
    </submittedName>
</protein>
<sequence>MELSEEWKALLPIRHSFNSPLLSSSSSSFGPLIFNPKPKTLPKTLFSSPSLFPPLPPPPPPVSSLPHFLSTSASIPYCISSSISSFLCDDFVDDHPHSISSFLSHNRLCFLPCPDQKLYLLFFSTGLNHDHIGFLVIHIQDNELKVLGNDGGDVLLGGNHLNGHRIRRILVNPDGDESDPTVVGQLMAYTMYSVHWYCVKIVESSKVPVLHYLGSKLFKKSIIGCCWSPHLYEQSVVLLENGALFLFDISESNLNREKLRVSWDHDFSTGSGKKCEWLGCEFSWHPLILIVARSDAVFLADFRPYNKCEVTCLAKIQMFNLSLGHSASEIEKERFLALSRAGSDGFQFVLASRSSLLLCDVRKPMMPLLHWAHTLDSPCYVDVYQLSELRSQARDDRYGWATASGFCILLGSFWNCEFNVFCYGPSSSASEGSVVGKGISKFCKPFIAWDLPSDLLLSSRDCPCGSCLVKQEALKDALPEGVDWRQKKEIVVGFGILNREFRELMSESDEFGGFTLVRLMSSGKIEAQRYCASWDSVKKSDVAHTQSKESWLNFGGDLLYSFCDAEYKFHKKFKFLKLDYLKGYLNGKLAEIIYSKMKMPSKGHLEKEILSINSHEILCKKLKACGFARFKNSPVIGLDDISVPTSIYEIGLKQMWATLPMELLQLAFSSYRVPSDDNESPSEFLAVPDIPQLPPFLLRDPSSHSSSSKVVQANDSIVGPLLPLPVLLTLNEFRNGRPNAQATCAFSSEVERRRRCNEVLKVVSDDDRNEKGVDSQKSKRFLVYHPDPVGVEGEPSAKEQLQGNSVYTDKKFHKLISKVKDEGQGSCSGPTDGAGLELFDDLCPIKLEFNAPAITLSSQELRALKTMKEQFSNWQKGFKPYQELRNRRKF</sequence>
<dbReference type="GO" id="GO:0001164">
    <property type="term" value="F:RNA polymerase I core promoter sequence-specific DNA binding"/>
    <property type="evidence" value="ECO:0007669"/>
    <property type="project" value="TreeGrafter"/>
</dbReference>
<name>A0A6P6B5R5_DURZI</name>
<dbReference type="Proteomes" id="UP000515121">
    <property type="component" value="Unplaced"/>
</dbReference>
<dbReference type="GeneID" id="111315204"/>
<gene>
    <name evidence="2" type="primary">LOC111315204</name>
</gene>
<accession>A0A6P6B5R5</accession>
<dbReference type="AlphaFoldDB" id="A0A6P6B5R5"/>
<dbReference type="PANTHER" id="PTHR15319">
    <property type="entry name" value="TATA BOX-BINDING PROTEIN ASSOCIATED FACTOR RNA POLYMERASE I SUBUNIT C"/>
    <property type="match status" value="1"/>
</dbReference>
<dbReference type="PANTHER" id="PTHR15319:SF1">
    <property type="entry name" value="TATA BOX-BINDING PROTEIN-ASSOCIATED FACTOR RNA POLYMERASE I SUBUNIT C"/>
    <property type="match status" value="1"/>
</dbReference>
<dbReference type="KEGG" id="dzi:111315204"/>
<organism evidence="1 2">
    <name type="scientific">Durio zibethinus</name>
    <name type="common">Durian</name>
    <dbReference type="NCBI Taxonomy" id="66656"/>
    <lineage>
        <taxon>Eukaryota</taxon>
        <taxon>Viridiplantae</taxon>
        <taxon>Streptophyta</taxon>
        <taxon>Embryophyta</taxon>
        <taxon>Tracheophyta</taxon>
        <taxon>Spermatophyta</taxon>
        <taxon>Magnoliopsida</taxon>
        <taxon>eudicotyledons</taxon>
        <taxon>Gunneridae</taxon>
        <taxon>Pentapetalae</taxon>
        <taxon>rosids</taxon>
        <taxon>malvids</taxon>
        <taxon>Malvales</taxon>
        <taxon>Malvaceae</taxon>
        <taxon>Helicteroideae</taxon>
        <taxon>Durio</taxon>
    </lineage>
</organism>
<reference evidence="2" key="1">
    <citation type="submission" date="2025-08" db="UniProtKB">
        <authorList>
            <consortium name="RefSeq"/>
        </authorList>
    </citation>
    <scope>IDENTIFICATION</scope>
    <source>
        <tissue evidence="2">Fruit stalk</tissue>
    </source>
</reference>
<keyword evidence="1" id="KW-1185">Reference proteome</keyword>
<evidence type="ECO:0000313" key="1">
    <source>
        <dbReference type="Proteomes" id="UP000515121"/>
    </source>
</evidence>
<evidence type="ECO:0000313" key="2">
    <source>
        <dbReference type="RefSeq" id="XP_022772504.1"/>
    </source>
</evidence>
<dbReference type="InterPro" id="IPR038801">
    <property type="entry name" value="TAF1C"/>
</dbReference>